<feature type="transmembrane region" description="Helical" evidence="1">
    <location>
        <begin position="89"/>
        <end position="111"/>
    </location>
</feature>
<accession>A0A1E5QFL1</accession>
<keyword evidence="1" id="KW-1133">Transmembrane helix</keyword>
<sequence>MRRRDRLNILTIIKRITFIFIGISAVCSSAVLFLWIFGLPGTQNGYARGWELGLYTLFHYVVGCVFFFVTYVIGILVSKKFQRMRNFNLFTISIFWIFFLYSAFNMLRAFYMMFSAS</sequence>
<gene>
    <name evidence="2" type="ORF">BH720_19600</name>
</gene>
<proteinExistence type="predicted"/>
<dbReference type="EMBL" id="MJGC01000088">
    <property type="protein sequence ID" value="OEJ73439.1"/>
    <property type="molecule type" value="Genomic_DNA"/>
</dbReference>
<protein>
    <submittedName>
        <fullName evidence="2">Uncharacterized protein</fullName>
    </submittedName>
</protein>
<dbReference type="AlphaFoldDB" id="A0A1E5QFL1"/>
<feature type="transmembrane region" description="Helical" evidence="1">
    <location>
        <begin position="57"/>
        <end position="77"/>
    </location>
</feature>
<reference evidence="2" key="1">
    <citation type="submission" date="2016-09" db="EMBL/GenBank/DDBJ databases">
        <title>Draft genome of thermotolerant cyanobacterium Desertifilum sp. strain IPPAS B-1220.</title>
        <authorList>
            <person name="Sinetova M.A."/>
            <person name="Bolakhan K."/>
            <person name="Zayadan B.K."/>
            <person name="Mironov K.S."/>
            <person name="Ustinova V."/>
            <person name="Kupriyanova E.V."/>
            <person name="Sidorov R.A."/>
            <person name="Skrypnik A.N."/>
            <person name="Gogoleva N.E."/>
            <person name="Gogolev Y.V."/>
            <person name="Los D.A."/>
        </authorList>
    </citation>
    <scope>NUCLEOTIDE SEQUENCE [LARGE SCALE GENOMIC DNA]</scope>
    <source>
        <strain evidence="2">IPPAS B-1220</strain>
    </source>
</reference>
<keyword evidence="1" id="KW-0472">Membrane</keyword>
<name>A0A1E5QFL1_9CYAN</name>
<dbReference type="RefSeq" id="WP_069968910.1">
    <property type="nucleotide sequence ID" value="NZ_CM124774.1"/>
</dbReference>
<evidence type="ECO:0000313" key="2">
    <source>
        <dbReference type="EMBL" id="OEJ73439.1"/>
    </source>
</evidence>
<feature type="transmembrane region" description="Helical" evidence="1">
    <location>
        <begin position="12"/>
        <end position="37"/>
    </location>
</feature>
<dbReference type="OrthoDB" id="8454005at2"/>
<keyword evidence="1" id="KW-0812">Transmembrane</keyword>
<evidence type="ECO:0000256" key="1">
    <source>
        <dbReference type="SAM" id="Phobius"/>
    </source>
</evidence>
<organism evidence="2">
    <name type="scientific">Desertifilum tharense IPPAS B-1220</name>
    <dbReference type="NCBI Taxonomy" id="1781255"/>
    <lineage>
        <taxon>Bacteria</taxon>
        <taxon>Bacillati</taxon>
        <taxon>Cyanobacteriota</taxon>
        <taxon>Cyanophyceae</taxon>
        <taxon>Desertifilales</taxon>
        <taxon>Desertifilaceae</taxon>
        <taxon>Desertifilum</taxon>
    </lineage>
</organism>
<comment type="caution">
    <text evidence="2">The sequence shown here is derived from an EMBL/GenBank/DDBJ whole genome shotgun (WGS) entry which is preliminary data.</text>
</comment>